<feature type="compositionally biased region" description="Low complexity" evidence="1">
    <location>
        <begin position="284"/>
        <end position="301"/>
    </location>
</feature>
<organism evidence="3 4">
    <name type="scientific">Actinacidiphila epipremni</name>
    <dbReference type="NCBI Taxonomy" id="2053013"/>
    <lineage>
        <taxon>Bacteria</taxon>
        <taxon>Bacillati</taxon>
        <taxon>Actinomycetota</taxon>
        <taxon>Actinomycetes</taxon>
        <taxon>Kitasatosporales</taxon>
        <taxon>Streptomycetaceae</taxon>
        <taxon>Actinacidiphila</taxon>
    </lineage>
</organism>
<sequence length="594" mass="58372">MRGAVNPRRAALTAATASVAVLAGILPGTPSAASGPGGAVALAYTCAFSTGDGTGPAAGTTDSPTPTAGPAPSAGAPVTVEAAVTVHQRYPATGAVGARIQPGPLTVEVALDADAAGAVLPAGATSATAEASLTARVTQGGSTADALWPGLRAAATPAAHGLDLTFTGEAGALSVTAPGTVRFDAGRLDLAVHAAGDATTPPDTPTPTAEPGAPGGTPDGTGTPEGAATTAAAARPAVTAAAERTARTAAGLAVPAAGTGGLTAACTPEPGQATTLGEVTVTPAASPAAPAPTGSTPAAPGAPGGTTGTGPTTRHGTIALAEPPHSGIDTCPPPPTDDPDQDLLDSLPRPPGSFFIPVAKEDRQAECTFLTGLSNVGKLGGASVVNDLNHHPALTNVTQTGTWIGFQEDGSLYSEFDSVATMQLPPGPSTFLTFGFMPTSAVMTLTQVGPLTLVIVGSSGDDYVTTTTVYGKLQLRLSHIEVNGTPLDVGPDCRTVEPLDIKLLGIDLSNTAGGGGVIKPTDYNEISGGPLYQDELTIPPFTGCTAHGDDVDALLTASISGPGNSLNLIQGPLCIPSAFLNCDPEIGYPTPPHR</sequence>
<feature type="region of interest" description="Disordered" evidence="1">
    <location>
        <begin position="55"/>
        <end position="75"/>
    </location>
</feature>
<protein>
    <recommendedName>
        <fullName evidence="5">Secreted protein</fullName>
    </recommendedName>
</protein>
<feature type="region of interest" description="Disordered" evidence="1">
    <location>
        <begin position="284"/>
        <end position="350"/>
    </location>
</feature>
<feature type="signal peptide" evidence="2">
    <location>
        <begin position="1"/>
        <end position="32"/>
    </location>
</feature>
<reference evidence="3 4" key="1">
    <citation type="submission" date="2020-03" db="EMBL/GenBank/DDBJ databases">
        <title>WGS of actinomycetes isolated from Thailand.</title>
        <authorList>
            <person name="Thawai C."/>
        </authorList>
    </citation>
    <scope>NUCLEOTIDE SEQUENCE [LARGE SCALE GENOMIC DNA]</scope>
    <source>
        <strain evidence="3 4">PRB2-1</strain>
    </source>
</reference>
<feature type="chain" id="PRO_5045853871" description="Secreted protein" evidence="2">
    <location>
        <begin position="33"/>
        <end position="594"/>
    </location>
</feature>
<feature type="compositionally biased region" description="Low complexity" evidence="1">
    <location>
        <begin position="220"/>
        <end position="237"/>
    </location>
</feature>
<evidence type="ECO:0000313" key="4">
    <source>
        <dbReference type="Proteomes" id="UP000734511"/>
    </source>
</evidence>
<keyword evidence="4" id="KW-1185">Reference proteome</keyword>
<evidence type="ECO:0008006" key="5">
    <source>
        <dbReference type="Google" id="ProtNLM"/>
    </source>
</evidence>
<feature type="region of interest" description="Disordered" evidence="1">
    <location>
        <begin position="195"/>
        <end position="237"/>
    </location>
</feature>
<evidence type="ECO:0000256" key="1">
    <source>
        <dbReference type="SAM" id="MobiDB-lite"/>
    </source>
</evidence>
<gene>
    <name evidence="3" type="ORF">HCN08_14890</name>
</gene>
<proteinExistence type="predicted"/>
<dbReference type="EMBL" id="JAATEJ010000010">
    <property type="protein sequence ID" value="NJP44669.1"/>
    <property type="molecule type" value="Genomic_DNA"/>
</dbReference>
<accession>A0ABX0ZSE0</accession>
<name>A0ABX0ZSE0_9ACTN</name>
<evidence type="ECO:0000313" key="3">
    <source>
        <dbReference type="EMBL" id="NJP44669.1"/>
    </source>
</evidence>
<comment type="caution">
    <text evidence="3">The sequence shown here is derived from an EMBL/GenBank/DDBJ whole genome shotgun (WGS) entry which is preliminary data.</text>
</comment>
<evidence type="ECO:0000256" key="2">
    <source>
        <dbReference type="SAM" id="SignalP"/>
    </source>
</evidence>
<dbReference type="Proteomes" id="UP000734511">
    <property type="component" value="Unassembled WGS sequence"/>
</dbReference>
<keyword evidence="2" id="KW-0732">Signal</keyword>
<feature type="compositionally biased region" description="Low complexity" evidence="1">
    <location>
        <begin position="195"/>
        <end position="212"/>
    </location>
</feature>
<dbReference type="RefSeq" id="WP_167983535.1">
    <property type="nucleotide sequence ID" value="NZ_JAATEJ010000010.1"/>
</dbReference>